<dbReference type="GO" id="GO:0015969">
    <property type="term" value="P:guanosine tetraphosphate metabolic process"/>
    <property type="evidence" value="ECO:0007669"/>
    <property type="project" value="InterPro"/>
</dbReference>
<gene>
    <name evidence="3" type="ORF">A2561_04520</name>
</gene>
<proteinExistence type="inferred from homology"/>
<protein>
    <recommendedName>
        <fullName evidence="2">TGS domain-containing protein</fullName>
    </recommendedName>
</protein>
<dbReference type="PROSITE" id="PS51880">
    <property type="entry name" value="TGS"/>
    <property type="match status" value="1"/>
</dbReference>
<dbReference type="Proteomes" id="UP000178935">
    <property type="component" value="Unassembled WGS sequence"/>
</dbReference>
<dbReference type="EMBL" id="MHPU01000020">
    <property type="protein sequence ID" value="OGZ88535.1"/>
    <property type="molecule type" value="Genomic_DNA"/>
</dbReference>
<evidence type="ECO:0000313" key="3">
    <source>
        <dbReference type="EMBL" id="OGZ88535.1"/>
    </source>
</evidence>
<dbReference type="Gene3D" id="3.10.20.30">
    <property type="match status" value="1"/>
</dbReference>
<dbReference type="SUPFAM" id="SSF109604">
    <property type="entry name" value="HD-domain/PDEase-like"/>
    <property type="match status" value="1"/>
</dbReference>
<dbReference type="InterPro" id="IPR004095">
    <property type="entry name" value="TGS"/>
</dbReference>
<dbReference type="PANTHER" id="PTHR21262">
    <property type="entry name" value="GUANOSINE-3',5'-BIS DIPHOSPHATE 3'-PYROPHOSPHOHYDROLASE"/>
    <property type="match status" value="1"/>
</dbReference>
<dbReference type="SUPFAM" id="SSF81301">
    <property type="entry name" value="Nucleotidyltransferase"/>
    <property type="match status" value="1"/>
</dbReference>
<dbReference type="InterPro" id="IPR012675">
    <property type="entry name" value="Beta-grasp_dom_sf"/>
</dbReference>
<dbReference type="PANTHER" id="PTHR21262:SF31">
    <property type="entry name" value="GTP PYROPHOSPHOKINASE"/>
    <property type="match status" value="1"/>
</dbReference>
<dbReference type="Gene3D" id="3.30.460.10">
    <property type="entry name" value="Beta Polymerase, domain 2"/>
    <property type="match status" value="1"/>
</dbReference>
<organism evidence="3 4">
    <name type="scientific">Candidatus Staskawiczbacteria bacterium RIFOXYD1_FULL_32_13</name>
    <dbReference type="NCBI Taxonomy" id="1802234"/>
    <lineage>
        <taxon>Bacteria</taxon>
        <taxon>Candidatus Staskawicziibacteriota</taxon>
    </lineage>
</organism>
<dbReference type="FunFam" id="3.10.20.30:FF:000002">
    <property type="entry name" value="GTP pyrophosphokinase (RelA/SpoT)"/>
    <property type="match status" value="1"/>
</dbReference>
<dbReference type="InterPro" id="IPR033655">
    <property type="entry name" value="TGS_RelA/SpoT"/>
</dbReference>
<dbReference type="GO" id="GO:0005886">
    <property type="term" value="C:plasma membrane"/>
    <property type="evidence" value="ECO:0007669"/>
    <property type="project" value="TreeGrafter"/>
</dbReference>
<dbReference type="InterPro" id="IPR007685">
    <property type="entry name" value="RelA_SpoT"/>
</dbReference>
<reference evidence="3 4" key="1">
    <citation type="journal article" date="2016" name="Nat. Commun.">
        <title>Thousands of microbial genomes shed light on interconnected biogeochemical processes in an aquifer system.</title>
        <authorList>
            <person name="Anantharaman K."/>
            <person name="Brown C.T."/>
            <person name="Hug L.A."/>
            <person name="Sharon I."/>
            <person name="Castelle C.J."/>
            <person name="Probst A.J."/>
            <person name="Thomas B.C."/>
            <person name="Singh A."/>
            <person name="Wilkins M.J."/>
            <person name="Karaoz U."/>
            <person name="Brodie E.L."/>
            <person name="Williams K.H."/>
            <person name="Hubbard S.S."/>
            <person name="Banfield J.F."/>
        </authorList>
    </citation>
    <scope>NUCLEOTIDE SEQUENCE [LARGE SCALE GENOMIC DNA]</scope>
</reference>
<dbReference type="CDD" id="cd00077">
    <property type="entry name" value="HDc"/>
    <property type="match status" value="1"/>
</dbReference>
<dbReference type="Pfam" id="PF02824">
    <property type="entry name" value="TGS"/>
    <property type="match status" value="1"/>
</dbReference>
<sequence length="553" mass="64854">MKELSIEKLLKGKENPKLILEAFEFAKEIYKDKKRLSGENYIEHALRVALFLDKMKVDEKTLITALLHDAIDDKLSLVQETELKEIGKKFSIEVADLIKKVSNLRKIRFSLNLNLKEKKIFTKEKIENLRKTFIALAGDLRVLLIELVSRLDGLEHLASLSEEQRKIYSLETLEIFVPIANRLGLGEIKRLLEDGSFFYLFGDKYKWIQNNTKEKYEEREKYIRKFIPKLNRILKKERIKFIEINYRAKSYWSTYRKLLKKDMDIERIHDLVAIRIITQEVSDCYKALGILHKYFKPISEEIDDYIAKPKINGYRSLHTSVYLDKDHISEIQIRTQDMHKEAEYGVCAHWSYKEKIDLKKDSKKFEWVAQTPKFWETFKIDFFEDFVFVFTPKGDIISLPKDSTPVDFAYAVHSDIGNHCESAKILGKIVPLSYMLENADVVEIITNKNKEPSQDWLKFVKTNMAKSHIKKIISAKNSGFKIPIPSFIRKKVLEITERFQKRKEEKQKIIKEKPQHIFIAGQKGMLINIAKCCSPKPGDDVKAYITKFRAIVL</sequence>
<dbReference type="SUPFAM" id="SSF81271">
    <property type="entry name" value="TGS-like"/>
    <property type="match status" value="1"/>
</dbReference>
<dbReference type="Gene3D" id="1.10.3210.10">
    <property type="entry name" value="Hypothetical protein af1432"/>
    <property type="match status" value="1"/>
</dbReference>
<dbReference type="InterPro" id="IPR012676">
    <property type="entry name" value="TGS-like"/>
</dbReference>
<accession>A0A1G2JN09</accession>
<evidence type="ECO:0000256" key="1">
    <source>
        <dbReference type="ARBA" id="ARBA00007476"/>
    </source>
</evidence>
<dbReference type="SMART" id="SM00471">
    <property type="entry name" value="HDc"/>
    <property type="match status" value="1"/>
</dbReference>
<dbReference type="CDD" id="cd05399">
    <property type="entry name" value="NT_Rel-Spo_like"/>
    <property type="match status" value="1"/>
</dbReference>
<dbReference type="SMART" id="SM00954">
    <property type="entry name" value="RelA_SpoT"/>
    <property type="match status" value="1"/>
</dbReference>
<name>A0A1G2JN09_9BACT</name>
<comment type="caution">
    <text evidence="3">The sequence shown here is derived from an EMBL/GenBank/DDBJ whole genome shotgun (WGS) entry which is preliminary data.</text>
</comment>
<dbReference type="CDD" id="cd01668">
    <property type="entry name" value="TGS_RSH"/>
    <property type="match status" value="1"/>
</dbReference>
<evidence type="ECO:0000313" key="4">
    <source>
        <dbReference type="Proteomes" id="UP000178935"/>
    </source>
</evidence>
<dbReference type="InterPro" id="IPR003607">
    <property type="entry name" value="HD/PDEase_dom"/>
</dbReference>
<dbReference type="Pfam" id="PF13328">
    <property type="entry name" value="HD_4"/>
    <property type="match status" value="1"/>
</dbReference>
<dbReference type="AlphaFoldDB" id="A0A1G2JN09"/>
<dbReference type="Pfam" id="PF04607">
    <property type="entry name" value="RelA_SpoT"/>
    <property type="match status" value="1"/>
</dbReference>
<dbReference type="InterPro" id="IPR043519">
    <property type="entry name" value="NT_sf"/>
</dbReference>
<feature type="non-terminal residue" evidence="3">
    <location>
        <position position="553"/>
    </location>
</feature>
<evidence type="ECO:0000259" key="2">
    <source>
        <dbReference type="PROSITE" id="PS51880"/>
    </source>
</evidence>
<feature type="domain" description="TGS" evidence="2">
    <location>
        <begin position="385"/>
        <end position="446"/>
    </location>
</feature>
<comment type="similarity">
    <text evidence="1">Belongs to the RelA/SpoT family.</text>
</comment>